<protein>
    <submittedName>
        <fullName evidence="1">Unannotated protein</fullName>
    </submittedName>
</protein>
<name>A0A6J6KN85_9ZZZZ</name>
<reference evidence="1" key="1">
    <citation type="submission" date="2020-05" db="EMBL/GenBank/DDBJ databases">
        <authorList>
            <person name="Chiriac C."/>
            <person name="Salcher M."/>
            <person name="Ghai R."/>
            <person name="Kavagutti S V."/>
        </authorList>
    </citation>
    <scope>NUCLEOTIDE SEQUENCE</scope>
</reference>
<accession>A0A6J6KN85</accession>
<gene>
    <name evidence="1" type="ORF">UFOPK2169_00745</name>
</gene>
<sequence length="74" mass="8591">MGITLLHVTFRQYVSPSIARQVLQGYDRRYDRLVDWVTETEGSFRDDRLGEVSIADLLILPVSESADMWRSETE</sequence>
<dbReference type="AlphaFoldDB" id="A0A6J6KN85"/>
<evidence type="ECO:0000313" key="1">
    <source>
        <dbReference type="EMBL" id="CAB4650726.1"/>
    </source>
</evidence>
<proteinExistence type="predicted"/>
<dbReference type="EMBL" id="CAEZWE010000023">
    <property type="protein sequence ID" value="CAB4650726.1"/>
    <property type="molecule type" value="Genomic_DNA"/>
</dbReference>
<organism evidence="1">
    <name type="scientific">freshwater metagenome</name>
    <dbReference type="NCBI Taxonomy" id="449393"/>
    <lineage>
        <taxon>unclassified sequences</taxon>
        <taxon>metagenomes</taxon>
        <taxon>ecological metagenomes</taxon>
    </lineage>
</organism>